<evidence type="ECO:0000259" key="9">
    <source>
        <dbReference type="Pfam" id="PF00156"/>
    </source>
</evidence>
<dbReference type="InterPro" id="IPR000836">
    <property type="entry name" value="PRTase_dom"/>
</dbReference>
<evidence type="ECO:0000256" key="7">
    <source>
        <dbReference type="HAMAP-Rule" id="MF_01208"/>
    </source>
</evidence>
<dbReference type="PANTHER" id="PTHR19278">
    <property type="entry name" value="OROTATE PHOSPHORIBOSYLTRANSFERASE"/>
    <property type="match status" value="1"/>
</dbReference>
<dbReference type="InterPro" id="IPR029057">
    <property type="entry name" value="PRTase-like"/>
</dbReference>
<feature type="binding site" evidence="7">
    <location>
        <position position="130"/>
    </location>
    <ligand>
        <name>orotate</name>
        <dbReference type="ChEBI" id="CHEBI:30839"/>
    </ligand>
</feature>
<evidence type="ECO:0000256" key="1">
    <source>
        <dbReference type="ARBA" id="ARBA00004889"/>
    </source>
</evidence>
<evidence type="ECO:0000256" key="6">
    <source>
        <dbReference type="ARBA" id="ARBA00022975"/>
    </source>
</evidence>
<reference evidence="10 11" key="1">
    <citation type="submission" date="2019-03" db="EMBL/GenBank/DDBJ databases">
        <title>Lake Tanganyika Metagenome-Assembled Genomes (MAGs).</title>
        <authorList>
            <person name="Tran P."/>
        </authorList>
    </citation>
    <scope>NUCLEOTIDE SEQUENCE [LARGE SCALE GENOMIC DNA]</scope>
    <source>
        <strain evidence="10">K_DeepCast_65m_m2_236</strain>
    </source>
</reference>
<dbReference type="InterPro" id="IPR023031">
    <property type="entry name" value="OPRT"/>
</dbReference>
<evidence type="ECO:0000256" key="2">
    <source>
        <dbReference type="ARBA" id="ARBA00011971"/>
    </source>
</evidence>
<dbReference type="InterPro" id="IPR006273">
    <property type="entry name" value="Orotate_PRibTrfase_bac"/>
</dbReference>
<comment type="function">
    <text evidence="7">Catalyzes the transfer of a ribosyl phosphate group from 5-phosphoribose 1-diphosphate to orotate, leading to the formation of orotidine monophosphate (OMP).</text>
</comment>
<dbReference type="PANTHER" id="PTHR19278:SF9">
    <property type="entry name" value="URIDINE 5'-MONOPHOSPHATE SYNTHASE"/>
    <property type="match status" value="1"/>
</dbReference>
<dbReference type="AlphaFoldDB" id="A0A937X6D2"/>
<comment type="pathway">
    <text evidence="1 7">Pyrimidine metabolism; UMP biosynthesis via de novo pathway; UMP from orotate: step 1/2.</text>
</comment>
<dbReference type="NCBIfam" id="TIGR01367">
    <property type="entry name" value="pyrE_Therm"/>
    <property type="match status" value="1"/>
</dbReference>
<comment type="caution">
    <text evidence="7">Lacks conserved residue(s) required for the propagation of feature annotation.</text>
</comment>
<feature type="binding site" description="in other chain" evidence="7">
    <location>
        <begin position="126"/>
        <end position="134"/>
    </location>
    <ligand>
        <name>5-phospho-alpha-D-ribose 1-diphosphate</name>
        <dbReference type="ChEBI" id="CHEBI:58017"/>
        <note>ligand shared between dimeric partners</note>
    </ligand>
</feature>
<feature type="region of interest" description="Disordered" evidence="8">
    <location>
        <begin position="193"/>
        <end position="237"/>
    </location>
</feature>
<dbReference type="Pfam" id="PF00156">
    <property type="entry name" value="Pribosyltran"/>
    <property type="match status" value="1"/>
</dbReference>
<keyword evidence="5 7" id="KW-0460">Magnesium</keyword>
<feature type="binding site" evidence="7">
    <location>
        <position position="158"/>
    </location>
    <ligand>
        <name>orotate</name>
        <dbReference type="ChEBI" id="CHEBI:30839"/>
    </ligand>
</feature>
<comment type="similarity">
    <text evidence="7">Belongs to the purine/pyrimidine phosphoribosyltransferase family. PyrE subfamily.</text>
</comment>
<evidence type="ECO:0000256" key="4">
    <source>
        <dbReference type="ARBA" id="ARBA00022679"/>
    </source>
</evidence>
<protein>
    <recommendedName>
        <fullName evidence="2 7">Orotate phosphoribosyltransferase</fullName>
        <shortName evidence="7">OPRT</shortName>
        <shortName evidence="7">OPRTase</shortName>
        <ecNumber evidence="2 7">2.4.2.10</ecNumber>
    </recommendedName>
</protein>
<dbReference type="CDD" id="cd06223">
    <property type="entry name" value="PRTases_typeI"/>
    <property type="match status" value="1"/>
</dbReference>
<dbReference type="GO" id="GO:0000287">
    <property type="term" value="F:magnesium ion binding"/>
    <property type="evidence" value="ECO:0007669"/>
    <property type="project" value="UniProtKB-UniRule"/>
</dbReference>
<evidence type="ECO:0000256" key="3">
    <source>
        <dbReference type="ARBA" id="ARBA00022676"/>
    </source>
</evidence>
<dbReference type="GO" id="GO:0004588">
    <property type="term" value="F:orotate phosphoribosyltransferase activity"/>
    <property type="evidence" value="ECO:0007669"/>
    <property type="project" value="UniProtKB-UniRule"/>
</dbReference>
<feature type="domain" description="Phosphoribosyltransferase" evidence="9">
    <location>
        <begin position="50"/>
        <end position="161"/>
    </location>
</feature>
<evidence type="ECO:0000313" key="10">
    <source>
        <dbReference type="EMBL" id="MBM3275010.1"/>
    </source>
</evidence>
<dbReference type="GO" id="GO:0019856">
    <property type="term" value="P:pyrimidine nucleobase biosynthetic process"/>
    <property type="evidence" value="ECO:0007669"/>
    <property type="project" value="InterPro"/>
</dbReference>
<dbReference type="GO" id="GO:0044205">
    <property type="term" value="P:'de novo' UMP biosynthetic process"/>
    <property type="evidence" value="ECO:0007669"/>
    <property type="project" value="UniProtKB-UniRule"/>
</dbReference>
<evidence type="ECO:0000256" key="5">
    <source>
        <dbReference type="ARBA" id="ARBA00022842"/>
    </source>
</evidence>
<organism evidence="10 11">
    <name type="scientific">Candidatus Tanganyikabacteria bacterium</name>
    <dbReference type="NCBI Taxonomy" id="2961651"/>
    <lineage>
        <taxon>Bacteria</taxon>
        <taxon>Bacillati</taxon>
        <taxon>Candidatus Sericytochromatia</taxon>
        <taxon>Candidatus Tanganyikabacteria</taxon>
    </lineage>
</organism>
<feature type="compositionally biased region" description="Basic and acidic residues" evidence="8">
    <location>
        <begin position="202"/>
        <end position="214"/>
    </location>
</feature>
<evidence type="ECO:0000313" key="11">
    <source>
        <dbReference type="Proteomes" id="UP000703893"/>
    </source>
</evidence>
<dbReference type="Gene3D" id="3.40.50.2020">
    <property type="match status" value="1"/>
</dbReference>
<dbReference type="EC" id="2.4.2.10" evidence="2 7"/>
<evidence type="ECO:0000256" key="8">
    <source>
        <dbReference type="SAM" id="MobiDB-lite"/>
    </source>
</evidence>
<comment type="caution">
    <text evidence="10">The sequence shown here is derived from an EMBL/GenBank/DDBJ whole genome shotgun (WGS) entry which is preliminary data.</text>
</comment>
<dbReference type="EMBL" id="VGJX01000410">
    <property type="protein sequence ID" value="MBM3275010.1"/>
    <property type="molecule type" value="Genomic_DNA"/>
</dbReference>
<dbReference type="Proteomes" id="UP000703893">
    <property type="component" value="Unassembled WGS sequence"/>
</dbReference>
<dbReference type="SUPFAM" id="SSF53271">
    <property type="entry name" value="PRTase-like"/>
    <property type="match status" value="1"/>
</dbReference>
<keyword evidence="3 7" id="KW-0328">Glycosyltransferase</keyword>
<gene>
    <name evidence="7" type="primary">pyrE</name>
    <name evidence="10" type="ORF">FJZ00_07645</name>
</gene>
<comment type="catalytic activity">
    <reaction evidence="7">
        <text>orotidine 5'-phosphate + diphosphate = orotate + 5-phospho-alpha-D-ribose 1-diphosphate</text>
        <dbReference type="Rhea" id="RHEA:10380"/>
        <dbReference type="ChEBI" id="CHEBI:30839"/>
        <dbReference type="ChEBI" id="CHEBI:33019"/>
        <dbReference type="ChEBI" id="CHEBI:57538"/>
        <dbReference type="ChEBI" id="CHEBI:58017"/>
        <dbReference type="EC" id="2.4.2.10"/>
    </reaction>
</comment>
<dbReference type="HAMAP" id="MF_01208">
    <property type="entry name" value="PyrE"/>
    <property type="match status" value="1"/>
</dbReference>
<keyword evidence="6 7" id="KW-0665">Pyrimidine biosynthesis</keyword>
<name>A0A937X6D2_9BACT</name>
<accession>A0A937X6D2</accession>
<comment type="subunit">
    <text evidence="7">Homodimer.</text>
</comment>
<comment type="cofactor">
    <cofactor evidence="7">
        <name>Mg(2+)</name>
        <dbReference type="ChEBI" id="CHEBI:18420"/>
    </cofactor>
</comment>
<keyword evidence="4 7" id="KW-0808">Transferase</keyword>
<proteinExistence type="inferred from homology"/>
<sequence length="237" mass="25117">MPSTVIEPVGSFAANKTILDLLARSGALLEGHFLLSSGLHSPRYVQCAKLLESPGRAEIAGRLVADLAREWAVDTVVGPALGGVIIAHEVARALNTRCLFTERVAGEMALRRGFELRSGERVLIVEDVITTGKSSLEVRDVLAAQGADVIGYACILNRSGQAELGGSPLLGLVDLELPTWWPEACPLCATGDAAVKPGSRPRGPEESQIAERQRPASPVPPRRPKHDDDPNLGGPSL</sequence>